<evidence type="ECO:0000313" key="2">
    <source>
        <dbReference type="EMBL" id="KAK9822347.1"/>
    </source>
</evidence>
<dbReference type="AlphaFoldDB" id="A0AAW1QMC6"/>
<evidence type="ECO:0000256" key="1">
    <source>
        <dbReference type="SAM" id="MobiDB-lite"/>
    </source>
</evidence>
<dbReference type="EMBL" id="JALJOS010000033">
    <property type="protein sequence ID" value="KAK9822347.1"/>
    <property type="molecule type" value="Genomic_DNA"/>
</dbReference>
<gene>
    <name evidence="2" type="ORF">WJX74_010492</name>
</gene>
<protein>
    <recommendedName>
        <fullName evidence="4">F-box domain-containing protein</fullName>
    </recommendedName>
</protein>
<name>A0AAW1QMC6_9CHLO</name>
<dbReference type="Proteomes" id="UP001438707">
    <property type="component" value="Unassembled WGS sequence"/>
</dbReference>
<comment type="caution">
    <text evidence="2">The sequence shown here is derived from an EMBL/GenBank/DDBJ whole genome shotgun (WGS) entry which is preliminary data.</text>
</comment>
<keyword evidence="3" id="KW-1185">Reference proteome</keyword>
<evidence type="ECO:0000313" key="3">
    <source>
        <dbReference type="Proteomes" id="UP001438707"/>
    </source>
</evidence>
<dbReference type="SUPFAM" id="SSF82171">
    <property type="entry name" value="DPP6 N-terminal domain-like"/>
    <property type="match status" value="1"/>
</dbReference>
<feature type="region of interest" description="Disordered" evidence="1">
    <location>
        <begin position="651"/>
        <end position="674"/>
    </location>
</feature>
<proteinExistence type="predicted"/>
<reference evidence="2 3" key="1">
    <citation type="journal article" date="2024" name="Nat. Commun.">
        <title>Phylogenomics reveals the evolutionary origins of lichenization in chlorophyte algae.</title>
        <authorList>
            <person name="Puginier C."/>
            <person name="Libourel C."/>
            <person name="Otte J."/>
            <person name="Skaloud P."/>
            <person name="Haon M."/>
            <person name="Grisel S."/>
            <person name="Petersen M."/>
            <person name="Berrin J.G."/>
            <person name="Delaux P.M."/>
            <person name="Dal Grande F."/>
            <person name="Keller J."/>
        </authorList>
    </citation>
    <scope>NUCLEOTIDE SEQUENCE [LARGE SCALE GENOMIC DNA]</scope>
    <source>
        <strain evidence="2 3">SAG 2145</strain>
    </source>
</reference>
<evidence type="ECO:0008006" key="4">
    <source>
        <dbReference type="Google" id="ProtNLM"/>
    </source>
</evidence>
<sequence length="674" mass="74904">MTFWRLQATASSKTQSTAKVWKVAKSGAMNSAEHNVQPTFIPPALQEPLRTFMLPHLSPQVILALRRACQTTQLMVDHDTAQLWSAIALRLGVPQQHLPKDPPDVHAVHAALHQQAAIVSRIRRWDASIASPHADLLRMFNSNIQLKLNWLWHADVTEGLSCRYLVVQDGIPDGVPCYDSETESGSWEVSFPASGSAPYPQMAVVELTSREAAVMYQRAGLQRQFHCNCCHAFDVQGEAHLICGAYASSQGRVTHRLRMFRLEIMTLYGPYGEDDDDYFAWPMHVNEYDPDPELLNPEPDWQQDITWQTEAESASVAGCGSFLAWQTDRCSLTIFDMTSCNEAASMSYDAAALRGSDISSLQWSSSGEFLAIGFESPAWAQLILVEKHSWQQIACHEYGKGLCLLWGPTKPSLAILHGNTAEVLHVRQGGPSSIKLGAKDLGDRKGLKCRWDLEGRYLVVLGPSPCTYDIGSAIIFDTMTEKQSSAKVWKEAKYGVMTSAEQDGSPTFGLPALQEPLSTFMFPYLTPQSLLALRQACQTTQRVIDHDHAQLWSALALRQGVAHQRLPKDPLDVYAVYAALHQQSAHVARVRHWDASITSPNPSLLAVVNSSIQLKLTWLWHADVTKGKCCRPSCRYLVVQDGIPNSVPYYDSDSESGSSAFQPRGQPHTPKWQL</sequence>
<accession>A0AAW1QMC6</accession>
<organism evidence="2 3">
    <name type="scientific">Apatococcus lobatus</name>
    <dbReference type="NCBI Taxonomy" id="904363"/>
    <lineage>
        <taxon>Eukaryota</taxon>
        <taxon>Viridiplantae</taxon>
        <taxon>Chlorophyta</taxon>
        <taxon>core chlorophytes</taxon>
        <taxon>Trebouxiophyceae</taxon>
        <taxon>Chlorellales</taxon>
        <taxon>Chlorellaceae</taxon>
        <taxon>Apatococcus</taxon>
    </lineage>
</organism>